<dbReference type="InterPro" id="IPR010065">
    <property type="entry name" value="AA_ABC_transptr_permease_3TM"/>
</dbReference>
<keyword evidence="5 9" id="KW-0812">Transmembrane</keyword>
<evidence type="ECO:0000259" key="10">
    <source>
        <dbReference type="PROSITE" id="PS50928"/>
    </source>
</evidence>
<dbReference type="RefSeq" id="WP_203830000.1">
    <property type="nucleotide sequence ID" value="NZ_BAAATY010000049.1"/>
</dbReference>
<dbReference type="InterPro" id="IPR035906">
    <property type="entry name" value="MetI-like_sf"/>
</dbReference>
<comment type="subcellular location">
    <subcellularLocation>
        <location evidence="1 9">Cell membrane</location>
        <topology evidence="1 9">Multi-pass membrane protein</topology>
    </subcellularLocation>
</comment>
<comment type="similarity">
    <text evidence="2">Belongs to the binding-protein-dependent transport system permease family. HisMQ subfamily.</text>
</comment>
<gene>
    <name evidence="11" type="ORF">Apa02nite_083710</name>
</gene>
<evidence type="ECO:0000256" key="4">
    <source>
        <dbReference type="ARBA" id="ARBA00022475"/>
    </source>
</evidence>
<feature type="transmembrane region" description="Helical" evidence="9">
    <location>
        <begin position="141"/>
        <end position="160"/>
    </location>
</feature>
<dbReference type="PANTHER" id="PTHR30614">
    <property type="entry name" value="MEMBRANE COMPONENT OF AMINO ACID ABC TRANSPORTER"/>
    <property type="match status" value="1"/>
</dbReference>
<keyword evidence="7 9" id="KW-1133">Transmembrane helix</keyword>
<evidence type="ECO:0000256" key="3">
    <source>
        <dbReference type="ARBA" id="ARBA00022448"/>
    </source>
</evidence>
<keyword evidence="3 9" id="KW-0813">Transport</keyword>
<evidence type="ECO:0000313" key="11">
    <source>
        <dbReference type="EMBL" id="GIE72263.1"/>
    </source>
</evidence>
<keyword evidence="6" id="KW-0029">Amino-acid transport</keyword>
<dbReference type="Gene3D" id="1.10.3720.10">
    <property type="entry name" value="MetI-like"/>
    <property type="match status" value="1"/>
</dbReference>
<dbReference type="SUPFAM" id="SSF161098">
    <property type="entry name" value="MetI-like"/>
    <property type="match status" value="1"/>
</dbReference>
<dbReference type="Pfam" id="PF00528">
    <property type="entry name" value="BPD_transp_1"/>
    <property type="match status" value="1"/>
</dbReference>
<proteinExistence type="inferred from homology"/>
<evidence type="ECO:0000256" key="8">
    <source>
        <dbReference type="ARBA" id="ARBA00023136"/>
    </source>
</evidence>
<evidence type="ECO:0000256" key="7">
    <source>
        <dbReference type="ARBA" id="ARBA00022989"/>
    </source>
</evidence>
<evidence type="ECO:0000313" key="12">
    <source>
        <dbReference type="Proteomes" id="UP000624709"/>
    </source>
</evidence>
<feature type="transmembrane region" description="Helical" evidence="9">
    <location>
        <begin position="47"/>
        <end position="69"/>
    </location>
</feature>
<reference evidence="11 12" key="1">
    <citation type="submission" date="2021-01" db="EMBL/GenBank/DDBJ databases">
        <title>Whole genome shotgun sequence of Actinoplanes palleronii NBRC 14916.</title>
        <authorList>
            <person name="Komaki H."/>
            <person name="Tamura T."/>
        </authorList>
    </citation>
    <scope>NUCLEOTIDE SEQUENCE [LARGE SCALE GENOMIC DNA]</scope>
    <source>
        <strain evidence="11 12">NBRC 14916</strain>
    </source>
</reference>
<accession>A0ABQ4BNK2</accession>
<dbReference type="InterPro" id="IPR000515">
    <property type="entry name" value="MetI-like"/>
</dbReference>
<keyword evidence="4" id="KW-1003">Cell membrane</keyword>
<dbReference type="EMBL" id="BOMS01000140">
    <property type="protein sequence ID" value="GIE72263.1"/>
    <property type="molecule type" value="Genomic_DNA"/>
</dbReference>
<keyword evidence="8 9" id="KW-0472">Membrane</keyword>
<feature type="transmembrane region" description="Helical" evidence="9">
    <location>
        <begin position="75"/>
        <end position="96"/>
    </location>
</feature>
<organism evidence="11 12">
    <name type="scientific">Actinoplanes palleronii</name>
    <dbReference type="NCBI Taxonomy" id="113570"/>
    <lineage>
        <taxon>Bacteria</taxon>
        <taxon>Bacillati</taxon>
        <taxon>Actinomycetota</taxon>
        <taxon>Actinomycetes</taxon>
        <taxon>Micromonosporales</taxon>
        <taxon>Micromonosporaceae</taxon>
        <taxon>Actinoplanes</taxon>
    </lineage>
</organism>
<feature type="transmembrane region" description="Helical" evidence="9">
    <location>
        <begin position="12"/>
        <end position="35"/>
    </location>
</feature>
<protein>
    <submittedName>
        <fullName evidence="11">Amino acid ABC transporter permease</fullName>
    </submittedName>
</protein>
<dbReference type="PANTHER" id="PTHR30614:SF37">
    <property type="entry name" value="AMINO-ACID ABC TRANSPORTER PERMEASE PROTEIN YHDX-RELATED"/>
    <property type="match status" value="1"/>
</dbReference>
<evidence type="ECO:0000256" key="9">
    <source>
        <dbReference type="RuleBase" id="RU363032"/>
    </source>
</evidence>
<feature type="domain" description="ABC transmembrane type-1" evidence="10">
    <location>
        <begin position="11"/>
        <end position="199"/>
    </location>
</feature>
<feature type="transmembrane region" description="Helical" evidence="9">
    <location>
        <begin position="180"/>
        <end position="200"/>
    </location>
</feature>
<dbReference type="CDD" id="cd06261">
    <property type="entry name" value="TM_PBP2"/>
    <property type="match status" value="1"/>
</dbReference>
<evidence type="ECO:0000256" key="2">
    <source>
        <dbReference type="ARBA" id="ARBA00010072"/>
    </source>
</evidence>
<dbReference type="NCBIfam" id="TIGR01726">
    <property type="entry name" value="HEQRo_perm_3TM"/>
    <property type="match status" value="1"/>
</dbReference>
<sequence length="210" mass="22169">MRYLPDLLGGLVVTLELTVLSFLGALVLGTLLGVARVSPVRSLRAFGAAYVGALRNVPLLVLLVLFVFGLPDVGVTYSLFTSAVICLALYAAAFVCETVRSGIRTVPLGQAEAARSIGLTFGQALRHVILPQAFRAMVQPLANVFIGVVLGTSLVAAVGVADLTNRGSALTLRYDEPLIVFAWATAFYVVITLGSGVLAGRLERAVRINR</sequence>
<dbReference type="Proteomes" id="UP000624709">
    <property type="component" value="Unassembled WGS sequence"/>
</dbReference>
<dbReference type="PROSITE" id="PS50928">
    <property type="entry name" value="ABC_TM1"/>
    <property type="match status" value="1"/>
</dbReference>
<name>A0ABQ4BNK2_9ACTN</name>
<comment type="caution">
    <text evidence="11">The sequence shown here is derived from an EMBL/GenBank/DDBJ whole genome shotgun (WGS) entry which is preliminary data.</text>
</comment>
<evidence type="ECO:0000256" key="6">
    <source>
        <dbReference type="ARBA" id="ARBA00022970"/>
    </source>
</evidence>
<evidence type="ECO:0000256" key="1">
    <source>
        <dbReference type="ARBA" id="ARBA00004651"/>
    </source>
</evidence>
<keyword evidence="12" id="KW-1185">Reference proteome</keyword>
<evidence type="ECO:0000256" key="5">
    <source>
        <dbReference type="ARBA" id="ARBA00022692"/>
    </source>
</evidence>
<dbReference type="InterPro" id="IPR043429">
    <property type="entry name" value="ArtM/GltK/GlnP/TcyL/YhdX-like"/>
</dbReference>